<proteinExistence type="predicted"/>
<dbReference type="EMBL" id="RJTM01000071">
    <property type="protein sequence ID" value="RNL87717.1"/>
    <property type="molecule type" value="Genomic_DNA"/>
</dbReference>
<dbReference type="Proteomes" id="UP000267469">
    <property type="component" value="Unassembled WGS sequence"/>
</dbReference>
<keyword evidence="1" id="KW-1133">Transmembrane helix</keyword>
<evidence type="ECO:0000313" key="4">
    <source>
        <dbReference type="Proteomes" id="UP000267469"/>
    </source>
</evidence>
<dbReference type="AlphaFoldDB" id="A0A3N0EJ14"/>
<reference evidence="3 4" key="1">
    <citation type="submission" date="2018-10" db="EMBL/GenBank/DDBJ databases">
        <title>Sinomicrobium pectinilyticum sp. nov., a pectinase-producing bacterium isolated from alkaline and saline soil, and emended description of the genus Sinomicrobium.</title>
        <authorList>
            <person name="Cheng B."/>
            <person name="Li C."/>
            <person name="Lai Q."/>
            <person name="Du M."/>
            <person name="Shao Z."/>
            <person name="Xu P."/>
            <person name="Yang C."/>
        </authorList>
    </citation>
    <scope>NUCLEOTIDE SEQUENCE [LARGE SCALE GENOMIC DNA]</scope>
    <source>
        <strain evidence="3 4">5DNS001</strain>
    </source>
</reference>
<comment type="caution">
    <text evidence="3">The sequence shown here is derived from an EMBL/GenBank/DDBJ whole genome shotgun (WGS) entry which is preliminary data.</text>
</comment>
<sequence>MKLQKNKLIAVLTIVGVVLFIVGYSILTFRKKEDPEVKDNQVPVPKLGDGQKQYKSKLEALDALKEEREVNAPSVYDERLLDSTGTYDPDLPDKEKMRIIDSIYAQGKIDYTEKTYRHAPSTSRTVPKPIPKDTVQKIVKNKQREIAAKEIGLEHQLFFASDPKENPLATSLNTDSQLSVRVDGTQTVKQHYRLRMRLNHPAKIGGKMVPRNTLIYGFVSFKPNRTLITIEHIDNRPITFGAYDLADGSEGIYIENSFREEVQRQVVGDVVDDVNVPGVPQVSGIKQLFRRNNRQVKVTVLDDYQIILKLEP</sequence>
<organism evidence="3 4">
    <name type="scientific">Sinomicrobium pectinilyticum</name>
    <dbReference type="NCBI Taxonomy" id="1084421"/>
    <lineage>
        <taxon>Bacteria</taxon>
        <taxon>Pseudomonadati</taxon>
        <taxon>Bacteroidota</taxon>
        <taxon>Flavobacteriia</taxon>
        <taxon>Flavobacteriales</taxon>
        <taxon>Flavobacteriaceae</taxon>
        <taxon>Sinomicrobium</taxon>
    </lineage>
</organism>
<name>A0A3N0EJ14_SINP1</name>
<evidence type="ECO:0000259" key="2">
    <source>
        <dbReference type="Pfam" id="PF12508"/>
    </source>
</evidence>
<feature type="domain" description="Conjugative transposon TraM C-terminal" evidence="2">
    <location>
        <begin position="180"/>
        <end position="309"/>
    </location>
</feature>
<feature type="transmembrane region" description="Helical" evidence="1">
    <location>
        <begin position="7"/>
        <end position="27"/>
    </location>
</feature>
<keyword evidence="1" id="KW-0812">Transmembrane</keyword>
<gene>
    <name evidence="3" type="primary">traM</name>
    <name evidence="3" type="ORF">ED312_09955</name>
</gene>
<dbReference type="InterPro" id="IPR055407">
    <property type="entry name" value="TraM_C"/>
</dbReference>
<evidence type="ECO:0000256" key="1">
    <source>
        <dbReference type="SAM" id="Phobius"/>
    </source>
</evidence>
<dbReference type="Pfam" id="PF12508">
    <property type="entry name" value="Transposon_TraM"/>
    <property type="match status" value="1"/>
</dbReference>
<keyword evidence="1" id="KW-0472">Membrane</keyword>
<dbReference type="OrthoDB" id="1409065at2"/>
<accession>A0A3N0EJ14</accession>
<keyword evidence="4" id="KW-1185">Reference proteome</keyword>
<dbReference type="RefSeq" id="WP_123215862.1">
    <property type="nucleotide sequence ID" value="NZ_RJTM01000071.1"/>
</dbReference>
<evidence type="ECO:0000313" key="3">
    <source>
        <dbReference type="EMBL" id="RNL87717.1"/>
    </source>
</evidence>
<protein>
    <submittedName>
        <fullName evidence="3">Conjugative transposon protein TraM</fullName>
    </submittedName>
</protein>